<protein>
    <recommendedName>
        <fullName evidence="3">ACB domain-containing protein</fullName>
    </recommendedName>
</protein>
<dbReference type="InterPro" id="IPR014352">
    <property type="entry name" value="FERM/acyl-CoA-bd_prot_sf"/>
</dbReference>
<comment type="similarity">
    <text evidence="1">Belongs to the ACBP family.</text>
</comment>
<dbReference type="InterPro" id="IPR000582">
    <property type="entry name" value="Acyl-CoA-binding_protein"/>
</dbReference>
<dbReference type="PaxDb" id="55529-EKX49972"/>
<dbReference type="Gene3D" id="1.20.80.10">
    <property type="match status" value="1"/>
</dbReference>
<feature type="non-terminal residue" evidence="4">
    <location>
        <position position="1"/>
    </location>
</feature>
<dbReference type="InterPro" id="IPR035984">
    <property type="entry name" value="Acyl-CoA-binding_sf"/>
</dbReference>
<dbReference type="PANTHER" id="PTHR23310">
    <property type="entry name" value="ACYL-COA-BINDING PROTEIN, ACBP"/>
    <property type="match status" value="1"/>
</dbReference>
<dbReference type="STRING" id="905079.L1JNE4"/>
<reference evidence="4" key="1">
    <citation type="journal article" date="2012" name="Nature">
        <title>Algal genomes reveal evolutionary mosaicism and the fate of nucleomorphs.</title>
        <authorList>
            <consortium name="DOE Joint Genome Institute"/>
            <person name="Curtis B.A."/>
            <person name="Tanifuji G."/>
            <person name="Burki F."/>
            <person name="Gruber A."/>
            <person name="Irimia M."/>
            <person name="Maruyama S."/>
            <person name="Arias M.C."/>
            <person name="Ball S.G."/>
            <person name="Gile G.H."/>
            <person name="Hirakawa Y."/>
            <person name="Hopkins J.F."/>
            <person name="Kuo A."/>
            <person name="Rensing S.A."/>
            <person name="Schmutz J."/>
            <person name="Symeonidi A."/>
            <person name="Elias M."/>
            <person name="Eveleigh R.J."/>
            <person name="Herman E.K."/>
            <person name="Klute M.J."/>
            <person name="Nakayama T."/>
            <person name="Obornik M."/>
            <person name="Reyes-Prieto A."/>
            <person name="Armbrust E.V."/>
            <person name="Aves S.J."/>
            <person name="Beiko R.G."/>
            <person name="Coutinho P."/>
            <person name="Dacks J.B."/>
            <person name="Durnford D.G."/>
            <person name="Fast N.M."/>
            <person name="Green B.R."/>
            <person name="Grisdale C.J."/>
            <person name="Hempel F."/>
            <person name="Henrissat B."/>
            <person name="Hoppner M.P."/>
            <person name="Ishida K."/>
            <person name="Kim E."/>
            <person name="Koreny L."/>
            <person name="Kroth P.G."/>
            <person name="Liu Y."/>
            <person name="Malik S.B."/>
            <person name="Maier U.G."/>
            <person name="McRose D."/>
            <person name="Mock T."/>
            <person name="Neilson J.A."/>
            <person name="Onodera N.T."/>
            <person name="Poole A.M."/>
            <person name="Pritham E.J."/>
            <person name="Richards T.A."/>
            <person name="Rocap G."/>
            <person name="Roy S.W."/>
            <person name="Sarai C."/>
            <person name="Schaack S."/>
            <person name="Shirato S."/>
            <person name="Slamovits C.H."/>
            <person name="Spencer D.F."/>
            <person name="Suzuki S."/>
            <person name="Worden A.Z."/>
            <person name="Zauner S."/>
            <person name="Barry K."/>
            <person name="Bell C."/>
            <person name="Bharti A.K."/>
            <person name="Crow J.A."/>
            <person name="Grimwood J."/>
            <person name="Kramer R."/>
            <person name="Lindquist E."/>
            <person name="Lucas S."/>
            <person name="Salamov A."/>
            <person name="McFadden G.I."/>
            <person name="Lane C.E."/>
            <person name="Keeling P.J."/>
            <person name="Gray M.W."/>
            <person name="Grigoriev I.V."/>
            <person name="Archibald J.M."/>
        </authorList>
    </citation>
    <scope>NUCLEOTIDE SEQUENCE</scope>
    <source>
        <strain evidence="4">CCMP2712</strain>
    </source>
</reference>
<dbReference type="GO" id="GO:0006631">
    <property type="term" value="P:fatty acid metabolic process"/>
    <property type="evidence" value="ECO:0007669"/>
    <property type="project" value="TreeGrafter"/>
</dbReference>
<name>L1JNE4_GUITC</name>
<dbReference type="Pfam" id="PF00887">
    <property type="entry name" value="ACBP"/>
    <property type="match status" value="1"/>
</dbReference>
<dbReference type="AlphaFoldDB" id="L1JNE4"/>
<feature type="non-terminal residue" evidence="4">
    <location>
        <position position="67"/>
    </location>
</feature>
<evidence type="ECO:0000256" key="2">
    <source>
        <dbReference type="ARBA" id="ARBA00023121"/>
    </source>
</evidence>
<proteinExistence type="inferred from homology"/>
<dbReference type="OMA" id="IACPAML"/>
<evidence type="ECO:0000256" key="1">
    <source>
        <dbReference type="ARBA" id="ARBA00005567"/>
    </source>
</evidence>
<accession>L1JNE4</accession>
<dbReference type="SUPFAM" id="SSF47027">
    <property type="entry name" value="Acyl-CoA binding protein"/>
    <property type="match status" value="1"/>
</dbReference>
<feature type="domain" description="ACB" evidence="3">
    <location>
        <begin position="1"/>
        <end position="67"/>
    </location>
</feature>
<dbReference type="EMBL" id="JH992980">
    <property type="protein sequence ID" value="EKX49972.1"/>
    <property type="molecule type" value="Genomic_DNA"/>
</dbReference>
<keyword evidence="2" id="KW-0446">Lipid-binding</keyword>
<sequence>LKKISQDQQLLLYGWFKQVKEGDCNTAKPGMLDFSGKAKWEAWNKNKGMSKDEAMQKYVEAVNQWKS</sequence>
<gene>
    <name evidence="4" type="ORF">GUITHDRAFT_55292</name>
</gene>
<dbReference type="OrthoDB" id="346910at2759"/>
<dbReference type="eggNOG" id="KOG0817">
    <property type="taxonomic scope" value="Eukaryota"/>
</dbReference>
<dbReference type="GO" id="GO:0000062">
    <property type="term" value="F:fatty-acyl-CoA binding"/>
    <property type="evidence" value="ECO:0007669"/>
    <property type="project" value="InterPro"/>
</dbReference>
<dbReference type="KEGG" id="gtt:GUITHDRAFT_55292"/>
<dbReference type="PANTHER" id="PTHR23310:SF62">
    <property type="entry name" value="ACYL-COA BINDING PROTEIN 1, ISOFORM A"/>
    <property type="match status" value="1"/>
</dbReference>
<evidence type="ECO:0000313" key="4">
    <source>
        <dbReference type="EMBL" id="EKX49972.1"/>
    </source>
</evidence>
<dbReference type="PRINTS" id="PR00689">
    <property type="entry name" value="ACOABINDINGP"/>
</dbReference>
<organism evidence="4">
    <name type="scientific">Guillardia theta (strain CCMP2712)</name>
    <name type="common">Cryptophyte</name>
    <dbReference type="NCBI Taxonomy" id="905079"/>
    <lineage>
        <taxon>Eukaryota</taxon>
        <taxon>Cryptophyceae</taxon>
        <taxon>Pyrenomonadales</taxon>
        <taxon>Geminigeraceae</taxon>
        <taxon>Guillardia</taxon>
    </lineage>
</organism>
<dbReference type="GeneID" id="17306675"/>
<dbReference type="PROSITE" id="PS51228">
    <property type="entry name" value="ACB_2"/>
    <property type="match status" value="1"/>
</dbReference>
<evidence type="ECO:0000259" key="3">
    <source>
        <dbReference type="PROSITE" id="PS51228"/>
    </source>
</evidence>
<dbReference type="RefSeq" id="XP_005836952.1">
    <property type="nucleotide sequence ID" value="XM_005836895.1"/>
</dbReference>
<dbReference type="HOGENOM" id="CLU_118853_4_2_1"/>